<feature type="transmembrane region" description="Helical" evidence="6">
    <location>
        <begin position="294"/>
        <end position="315"/>
    </location>
</feature>
<dbReference type="GO" id="GO:0022857">
    <property type="term" value="F:transmembrane transporter activity"/>
    <property type="evidence" value="ECO:0007669"/>
    <property type="project" value="InterPro"/>
</dbReference>
<keyword evidence="2" id="KW-0813">Transport</keyword>
<dbReference type="SUPFAM" id="SSF103473">
    <property type="entry name" value="MFS general substrate transporter"/>
    <property type="match status" value="2"/>
</dbReference>
<gene>
    <name evidence="7" type="ORF">TCEB3V08_LOCUS4388</name>
</gene>
<feature type="transmembrane region" description="Helical" evidence="6">
    <location>
        <begin position="81"/>
        <end position="101"/>
    </location>
</feature>
<keyword evidence="4 6" id="KW-1133">Transmembrane helix</keyword>
<evidence type="ECO:0000256" key="2">
    <source>
        <dbReference type="ARBA" id="ARBA00022448"/>
    </source>
</evidence>
<feature type="transmembrane region" description="Helical" evidence="6">
    <location>
        <begin position="424"/>
        <end position="443"/>
    </location>
</feature>
<name>A0A7R9CKC7_TIMCR</name>
<evidence type="ECO:0000256" key="3">
    <source>
        <dbReference type="ARBA" id="ARBA00022692"/>
    </source>
</evidence>
<protein>
    <submittedName>
        <fullName evidence="7">Uncharacterized protein</fullName>
    </submittedName>
</protein>
<dbReference type="InterPro" id="IPR050930">
    <property type="entry name" value="MFS_Vesicular_Transporter"/>
</dbReference>
<dbReference type="GO" id="GO:0016020">
    <property type="term" value="C:membrane"/>
    <property type="evidence" value="ECO:0007669"/>
    <property type="project" value="UniProtKB-SubCell"/>
</dbReference>
<organism evidence="7">
    <name type="scientific">Timema cristinae</name>
    <name type="common">Walking stick</name>
    <dbReference type="NCBI Taxonomy" id="61476"/>
    <lineage>
        <taxon>Eukaryota</taxon>
        <taxon>Metazoa</taxon>
        <taxon>Ecdysozoa</taxon>
        <taxon>Arthropoda</taxon>
        <taxon>Hexapoda</taxon>
        <taxon>Insecta</taxon>
        <taxon>Pterygota</taxon>
        <taxon>Neoptera</taxon>
        <taxon>Polyneoptera</taxon>
        <taxon>Phasmatodea</taxon>
        <taxon>Timematodea</taxon>
        <taxon>Timematoidea</taxon>
        <taxon>Timematidae</taxon>
        <taxon>Timema</taxon>
    </lineage>
</organism>
<dbReference type="Gene3D" id="1.20.1250.20">
    <property type="entry name" value="MFS general substrate transporter like domains"/>
    <property type="match status" value="3"/>
</dbReference>
<accession>A0A7R9CKC7</accession>
<comment type="subcellular location">
    <subcellularLocation>
        <location evidence="1">Membrane</location>
        <topology evidence="1">Multi-pass membrane protein</topology>
    </subcellularLocation>
</comment>
<feature type="transmembrane region" description="Helical" evidence="6">
    <location>
        <begin position="392"/>
        <end position="412"/>
    </location>
</feature>
<dbReference type="Pfam" id="PF07690">
    <property type="entry name" value="MFS_1"/>
    <property type="match status" value="1"/>
</dbReference>
<feature type="transmembrane region" description="Helical" evidence="6">
    <location>
        <begin position="144"/>
        <end position="169"/>
    </location>
</feature>
<evidence type="ECO:0000256" key="5">
    <source>
        <dbReference type="ARBA" id="ARBA00023136"/>
    </source>
</evidence>
<feature type="transmembrane region" description="Helical" evidence="6">
    <location>
        <begin position="181"/>
        <end position="203"/>
    </location>
</feature>
<dbReference type="PANTHER" id="PTHR23506">
    <property type="entry name" value="GH10249P"/>
    <property type="match status" value="1"/>
</dbReference>
<keyword evidence="3 6" id="KW-0812">Transmembrane</keyword>
<evidence type="ECO:0000256" key="4">
    <source>
        <dbReference type="ARBA" id="ARBA00022989"/>
    </source>
</evidence>
<feature type="transmembrane region" description="Helical" evidence="6">
    <location>
        <begin position="12"/>
        <end position="35"/>
    </location>
</feature>
<feature type="transmembrane region" description="Helical" evidence="6">
    <location>
        <begin position="113"/>
        <end position="132"/>
    </location>
</feature>
<keyword evidence="5 6" id="KW-0472">Membrane</keyword>
<evidence type="ECO:0000313" key="7">
    <source>
        <dbReference type="EMBL" id="CAD7398153.1"/>
    </source>
</evidence>
<proteinExistence type="predicted"/>
<dbReference type="InterPro" id="IPR011701">
    <property type="entry name" value="MFS"/>
</dbReference>
<feature type="transmembrane region" description="Helical" evidence="6">
    <location>
        <begin position="327"/>
        <end position="347"/>
    </location>
</feature>
<feature type="transmembrane region" description="Helical" evidence="6">
    <location>
        <begin position="50"/>
        <end position="69"/>
    </location>
</feature>
<dbReference type="InterPro" id="IPR036259">
    <property type="entry name" value="MFS_trans_sf"/>
</dbReference>
<reference evidence="7" key="1">
    <citation type="submission" date="2020-11" db="EMBL/GenBank/DDBJ databases">
        <authorList>
            <person name="Tran Van P."/>
        </authorList>
    </citation>
    <scope>NUCLEOTIDE SEQUENCE</scope>
</reference>
<dbReference type="PANTHER" id="PTHR23506:SF26">
    <property type="entry name" value="MFS-TYPE TRANSPORTER SLC18B1"/>
    <property type="match status" value="1"/>
</dbReference>
<dbReference type="AlphaFoldDB" id="A0A7R9CKC7"/>
<dbReference type="EMBL" id="OC317640">
    <property type="protein sequence ID" value="CAD7398153.1"/>
    <property type="molecule type" value="Genomic_DNA"/>
</dbReference>
<feature type="transmembrane region" description="Helical" evidence="6">
    <location>
        <begin position="353"/>
        <end position="380"/>
    </location>
</feature>
<evidence type="ECO:0000256" key="6">
    <source>
        <dbReference type="SAM" id="Phobius"/>
    </source>
</evidence>
<evidence type="ECO:0000256" key="1">
    <source>
        <dbReference type="ARBA" id="ARBA00004141"/>
    </source>
</evidence>
<sequence length="622" mass="67120">MGGLAKFSRRQWLTLVGIGSVYFASAICISLQAPFYPQEAERKGATATEYGLVFGVFELVAFLFCPIFGKYAERKGATATEYGLVFGVFELVAFLFCPIFGKYINVVGAKTMLNVGIFVAAISCMLFGLLDFVHEHAAFIGLSFALRIGESLGTSSSVVAAFSIIAAVFPDTVATTFIGGYILPFMLLGGVLLLDSAFIFLVLPKVNWESTNADTQGNLWSILKVPSVVLDTFCTTAAAISMGFYSATLEPHLRQVGLNLSGNQVRLRLIRAKVNKLGTGFGHLAHRLFKLTPVITGVVFVLSGAMYTVTAPLVGRLCDTKVYPKKFISFGSLCIIASYILVGPAPGIPLETTLWMCILGLIIHGVGFGAILVPCFIDAMRSSISHGFPDDISTYGLVSGLWMSSFSLGAFIGPSVGGLLYDLVEFKMGTLFVIVIHILVTHYPTGRMGRDRKNVGESLPATLIVVGRKDVIATGELVTDGSENMKCGTAQEVERVVSAVFTRVEKGCKGLTCVLAFCFVCLEKRPSNTVNQERSAAEEGKAMLQSDNVDNKVLGPESKPKILITTISNNNEIFEKMSPSNDMKFVQLEISQKENKETSKVSIEGSEKEPMINVVAGDILDD</sequence>